<dbReference type="GO" id="GO:0016020">
    <property type="term" value="C:membrane"/>
    <property type="evidence" value="ECO:0007669"/>
    <property type="project" value="UniProtKB-SubCell"/>
</dbReference>
<dbReference type="GO" id="GO:0008654">
    <property type="term" value="P:phospholipid biosynthetic process"/>
    <property type="evidence" value="ECO:0007669"/>
    <property type="project" value="UniProtKB-KW"/>
</dbReference>
<dbReference type="OrthoDB" id="9796672at2"/>
<evidence type="ECO:0000256" key="5">
    <source>
        <dbReference type="ARBA" id="ARBA00022692"/>
    </source>
</evidence>
<dbReference type="InterPro" id="IPR043130">
    <property type="entry name" value="CDP-OH_PTrfase_TM_dom"/>
</dbReference>
<dbReference type="Gene3D" id="1.20.120.1760">
    <property type="match status" value="1"/>
</dbReference>
<evidence type="ECO:0000256" key="4">
    <source>
        <dbReference type="ARBA" id="ARBA00022679"/>
    </source>
</evidence>
<dbReference type="Pfam" id="PF01066">
    <property type="entry name" value="CDP-OH_P_transf"/>
    <property type="match status" value="1"/>
</dbReference>
<evidence type="ECO:0000256" key="6">
    <source>
        <dbReference type="ARBA" id="ARBA00022989"/>
    </source>
</evidence>
<gene>
    <name evidence="13" type="ordered locus">Clocel_1089</name>
</gene>
<evidence type="ECO:0000313" key="13">
    <source>
        <dbReference type="EMBL" id="ADL50848.1"/>
    </source>
</evidence>
<keyword evidence="14" id="KW-1185">Reference proteome</keyword>
<feature type="transmembrane region" description="Helical" evidence="12">
    <location>
        <begin position="13"/>
        <end position="39"/>
    </location>
</feature>
<keyword evidence="3" id="KW-0444">Lipid biosynthesis</keyword>
<comment type="similarity">
    <text evidence="2 11">Belongs to the CDP-alcohol phosphatidyltransferase class-I family.</text>
</comment>
<dbReference type="AlphaFoldDB" id="D9SU10"/>
<keyword evidence="7" id="KW-0443">Lipid metabolism</keyword>
<accession>D9SU10</accession>
<keyword evidence="5 12" id="KW-0812">Transmembrane</keyword>
<dbReference type="eggNOG" id="COG0558">
    <property type="taxonomic scope" value="Bacteria"/>
</dbReference>
<evidence type="ECO:0000256" key="12">
    <source>
        <dbReference type="SAM" id="Phobius"/>
    </source>
</evidence>
<keyword evidence="6 12" id="KW-1133">Transmembrane helix</keyword>
<dbReference type="EMBL" id="CP002160">
    <property type="protein sequence ID" value="ADL50848.1"/>
    <property type="molecule type" value="Genomic_DNA"/>
</dbReference>
<evidence type="ECO:0000256" key="10">
    <source>
        <dbReference type="ARBA" id="ARBA00023264"/>
    </source>
</evidence>
<feature type="transmembrane region" description="Helical" evidence="12">
    <location>
        <begin position="140"/>
        <end position="161"/>
    </location>
</feature>
<dbReference type="KEGG" id="ccb:Clocel_1089"/>
<dbReference type="STRING" id="573061.Clocel_1089"/>
<evidence type="ECO:0000256" key="3">
    <source>
        <dbReference type="ARBA" id="ARBA00022516"/>
    </source>
</evidence>
<evidence type="ECO:0000256" key="11">
    <source>
        <dbReference type="RuleBase" id="RU003750"/>
    </source>
</evidence>
<dbReference type="InterPro" id="IPR000462">
    <property type="entry name" value="CDP-OH_P_trans"/>
</dbReference>
<dbReference type="Proteomes" id="UP000002730">
    <property type="component" value="Chromosome"/>
</dbReference>
<dbReference type="PANTHER" id="PTHR14269">
    <property type="entry name" value="CDP-DIACYLGLYCEROL--GLYCEROL-3-PHOSPHATE 3-PHOSPHATIDYLTRANSFERASE-RELATED"/>
    <property type="match status" value="1"/>
</dbReference>
<evidence type="ECO:0000256" key="1">
    <source>
        <dbReference type="ARBA" id="ARBA00004141"/>
    </source>
</evidence>
<dbReference type="RefSeq" id="WP_010076305.1">
    <property type="nucleotide sequence ID" value="NC_014393.1"/>
</dbReference>
<reference evidence="13 14" key="1">
    <citation type="submission" date="2010-08" db="EMBL/GenBank/DDBJ databases">
        <title>Complete sequence of Clostridium cellulovorans 743B.</title>
        <authorList>
            <consortium name="US DOE Joint Genome Institute"/>
            <person name="Lucas S."/>
            <person name="Copeland A."/>
            <person name="Lapidus A."/>
            <person name="Cheng J.-F."/>
            <person name="Bruce D."/>
            <person name="Goodwin L."/>
            <person name="Pitluck S."/>
            <person name="Chertkov O."/>
            <person name="Detter J.C."/>
            <person name="Han C."/>
            <person name="Tapia R."/>
            <person name="Land M."/>
            <person name="Hauser L."/>
            <person name="Chang Y.-J."/>
            <person name="Jeffries C."/>
            <person name="Kyrpides N."/>
            <person name="Ivanova N."/>
            <person name="Mikhailova N."/>
            <person name="Hemme C.L."/>
            <person name="Woyke T."/>
        </authorList>
    </citation>
    <scope>NUCLEOTIDE SEQUENCE [LARGE SCALE GENOMIC DNA]</scope>
    <source>
        <strain evidence="14">ATCC 35296 / DSM 3052 / OCM 3 / 743B</strain>
    </source>
</reference>
<keyword evidence="4 11" id="KW-0808">Transferase</keyword>
<sequence length="177" mass="19717">MKSIPNTLSILRILISIILLFLKPTTTLFLLVYSVCGFTDIMDGYIARRTNSASNFGSKLDSLADIVFMGAVIVVFLPILLIPIKLLMWIIVIAFVRIASLLVVYFKYHAFAILHTYANKATGLSLFCFPYLYMAVDINILGFIICTIASVAAIEELVINITSKELSRDIKGVFKKP</sequence>
<evidence type="ECO:0000256" key="2">
    <source>
        <dbReference type="ARBA" id="ARBA00010441"/>
    </source>
</evidence>
<proteinExistence type="inferred from homology"/>
<protein>
    <submittedName>
        <fullName evidence="13">CDP-alcohol phosphatidyltransferase</fullName>
    </submittedName>
</protein>
<keyword evidence="8 12" id="KW-0472">Membrane</keyword>
<dbReference type="InterPro" id="IPR050324">
    <property type="entry name" value="CDP-alcohol_PTase-I"/>
</dbReference>
<feature type="transmembrane region" description="Helical" evidence="12">
    <location>
        <begin position="60"/>
        <end position="80"/>
    </location>
</feature>
<evidence type="ECO:0000313" key="14">
    <source>
        <dbReference type="Proteomes" id="UP000002730"/>
    </source>
</evidence>
<keyword evidence="9" id="KW-0594">Phospholipid biosynthesis</keyword>
<name>D9SU10_CLOC7</name>
<evidence type="ECO:0000256" key="7">
    <source>
        <dbReference type="ARBA" id="ARBA00023098"/>
    </source>
</evidence>
<evidence type="ECO:0000256" key="9">
    <source>
        <dbReference type="ARBA" id="ARBA00023209"/>
    </source>
</evidence>
<dbReference type="PROSITE" id="PS00379">
    <property type="entry name" value="CDP_ALCOHOL_P_TRANSF"/>
    <property type="match status" value="1"/>
</dbReference>
<comment type="subcellular location">
    <subcellularLocation>
        <location evidence="1">Membrane</location>
        <topology evidence="1">Multi-pass membrane protein</topology>
    </subcellularLocation>
</comment>
<dbReference type="HOGENOM" id="CLU_115797_1_0_9"/>
<dbReference type="InterPro" id="IPR048254">
    <property type="entry name" value="CDP_ALCOHOL_P_TRANSF_CS"/>
</dbReference>
<organism evidence="13 14">
    <name type="scientific">Clostridium cellulovorans (strain ATCC 35296 / DSM 3052 / OCM 3 / 743B)</name>
    <dbReference type="NCBI Taxonomy" id="573061"/>
    <lineage>
        <taxon>Bacteria</taxon>
        <taxon>Bacillati</taxon>
        <taxon>Bacillota</taxon>
        <taxon>Clostridia</taxon>
        <taxon>Eubacteriales</taxon>
        <taxon>Clostridiaceae</taxon>
        <taxon>Clostridium</taxon>
    </lineage>
</organism>
<keyword evidence="10" id="KW-1208">Phospholipid metabolism</keyword>
<evidence type="ECO:0000256" key="8">
    <source>
        <dbReference type="ARBA" id="ARBA00023136"/>
    </source>
</evidence>
<dbReference type="GO" id="GO:0016780">
    <property type="term" value="F:phosphotransferase activity, for other substituted phosphate groups"/>
    <property type="evidence" value="ECO:0007669"/>
    <property type="project" value="InterPro"/>
</dbReference>